<keyword evidence="1" id="KW-0862">Zinc</keyword>
<dbReference type="GO" id="GO:0003676">
    <property type="term" value="F:nucleic acid binding"/>
    <property type="evidence" value="ECO:0007669"/>
    <property type="project" value="InterPro"/>
</dbReference>
<accession>A0AA38J148</accession>
<protein>
    <recommendedName>
        <fullName evidence="2">CCHC-type domain-containing protein</fullName>
    </recommendedName>
</protein>
<dbReference type="PANTHER" id="PTHR47481">
    <property type="match status" value="1"/>
</dbReference>
<dbReference type="PROSITE" id="PS50158">
    <property type="entry name" value="ZF_CCHC"/>
    <property type="match status" value="1"/>
</dbReference>
<dbReference type="PANTHER" id="PTHR47481:SF36">
    <property type="entry name" value="CCHC-TYPE DOMAIN-CONTAINING PROTEIN"/>
    <property type="match status" value="1"/>
</dbReference>
<proteinExistence type="predicted"/>
<evidence type="ECO:0000256" key="1">
    <source>
        <dbReference type="PROSITE-ProRule" id="PRU00047"/>
    </source>
</evidence>
<keyword evidence="1" id="KW-0863">Zinc-finger</keyword>
<evidence type="ECO:0000313" key="4">
    <source>
        <dbReference type="Proteomes" id="UP001168821"/>
    </source>
</evidence>
<dbReference type="InterPro" id="IPR036875">
    <property type="entry name" value="Znf_CCHC_sf"/>
</dbReference>
<evidence type="ECO:0000259" key="2">
    <source>
        <dbReference type="PROSITE" id="PS50158"/>
    </source>
</evidence>
<dbReference type="EMBL" id="JALNTZ010000002">
    <property type="protein sequence ID" value="KAJ3663597.1"/>
    <property type="molecule type" value="Genomic_DNA"/>
</dbReference>
<evidence type="ECO:0000313" key="3">
    <source>
        <dbReference type="EMBL" id="KAJ3663597.1"/>
    </source>
</evidence>
<keyword evidence="4" id="KW-1185">Reference proteome</keyword>
<dbReference type="GO" id="GO:0008270">
    <property type="term" value="F:zinc ion binding"/>
    <property type="evidence" value="ECO:0007669"/>
    <property type="project" value="UniProtKB-KW"/>
</dbReference>
<reference evidence="3" key="1">
    <citation type="journal article" date="2023" name="G3 (Bethesda)">
        <title>Whole genome assemblies of Zophobas morio and Tenebrio molitor.</title>
        <authorList>
            <person name="Kaur S."/>
            <person name="Stinson S.A."/>
            <person name="diCenzo G.C."/>
        </authorList>
    </citation>
    <scope>NUCLEOTIDE SEQUENCE</scope>
    <source>
        <strain evidence="3">QUZm001</strain>
    </source>
</reference>
<dbReference type="Pfam" id="PF14223">
    <property type="entry name" value="Retrotran_gag_2"/>
    <property type="match status" value="1"/>
</dbReference>
<dbReference type="SUPFAM" id="SSF57756">
    <property type="entry name" value="Retrovirus zinc finger-like domains"/>
    <property type="match status" value="1"/>
</dbReference>
<dbReference type="AlphaFoldDB" id="A0AA38J148"/>
<sequence>MNDELEVLGRDNYDTWKIQMKALLIKNDAWGYVSGSNVKPEDNAAEVQEWTNRDEKAKSDLILSIGASQLKMVKNCATSRELWQKLEDTFQSRGPARKASLLKNLTLKKMNEGDDIHEHLHEFFDSVDKLAEMDVNINDDLLAIMLLYSLPASFENFRVAIESRDVLPTPDNLRTKITEEYGARKNTTTSNSNQGAMYVQKNKQKNKREKNVVLKEEKKDKFFNFKCFRCHQQGHRQAQCPLRKVNNSSASVALFSTEVKFDVCHNVSRVTRNDWCLDSGCTSHLCRDLGPNSVKYKGTLVRGLSFI</sequence>
<gene>
    <name evidence="3" type="ORF">Zmor_007844</name>
</gene>
<dbReference type="Proteomes" id="UP001168821">
    <property type="component" value="Unassembled WGS sequence"/>
</dbReference>
<dbReference type="InterPro" id="IPR001878">
    <property type="entry name" value="Znf_CCHC"/>
</dbReference>
<keyword evidence="1" id="KW-0479">Metal-binding</keyword>
<organism evidence="3 4">
    <name type="scientific">Zophobas morio</name>
    <dbReference type="NCBI Taxonomy" id="2755281"/>
    <lineage>
        <taxon>Eukaryota</taxon>
        <taxon>Metazoa</taxon>
        <taxon>Ecdysozoa</taxon>
        <taxon>Arthropoda</taxon>
        <taxon>Hexapoda</taxon>
        <taxon>Insecta</taxon>
        <taxon>Pterygota</taxon>
        <taxon>Neoptera</taxon>
        <taxon>Endopterygota</taxon>
        <taxon>Coleoptera</taxon>
        <taxon>Polyphaga</taxon>
        <taxon>Cucujiformia</taxon>
        <taxon>Tenebrionidae</taxon>
        <taxon>Zophobas</taxon>
    </lineage>
</organism>
<feature type="domain" description="CCHC-type" evidence="2">
    <location>
        <begin position="226"/>
        <end position="241"/>
    </location>
</feature>
<comment type="caution">
    <text evidence="3">The sequence shown here is derived from an EMBL/GenBank/DDBJ whole genome shotgun (WGS) entry which is preliminary data.</text>
</comment>
<name>A0AA38J148_9CUCU</name>